<evidence type="ECO:0000256" key="6">
    <source>
        <dbReference type="SAM" id="MobiDB-lite"/>
    </source>
</evidence>
<evidence type="ECO:0000256" key="2">
    <source>
        <dbReference type="ARBA" id="ARBA00022729"/>
    </source>
</evidence>
<proteinExistence type="predicted"/>
<accession>A0AAV7HW89</accession>
<evidence type="ECO:0000313" key="9">
    <source>
        <dbReference type="EMBL" id="KAH0549469.1"/>
    </source>
</evidence>
<keyword evidence="10" id="KW-1185">Reference proteome</keyword>
<dbReference type="Pfam" id="PF01607">
    <property type="entry name" value="CBM_14"/>
    <property type="match status" value="3"/>
</dbReference>
<sequence>MFKFLMIVSTTVLSIVLSHPFDACIGKCPQSKNPIETPILLAHQDCTKYCFCNDGCLTVKTCQRNFHFSMDDRICLSVELAKCNDRRNCLGTCPIVYNTVNVLLLPHYNSSKFCHCREWGVPTVETCPESLVFNIKYGQCQKPIPDCSHFEIGASTACSVGGGIPSTIPPIPPGDLNVPILIFPKDVQTSTSANSVSEDGTTVSVNENEVTTTISSTEASDSDSTTPVINNKDETTGSEEEPTTVAGKEAVTNEPNPEELKTITSNIDDAATTVSEIEVPDSENLVTDAPNDEDSTTLKSKIDVIVDNNPPIITEKVHVDNYLPSNVDDCIGQCPLENDIYSTKHLPHKDCEQYCKCDWGKPTVMRCSINLHFNRDLEVCDYPINANCSGIGAITTL</sequence>
<keyword evidence="4" id="KW-1015">Disulfide bond</keyword>
<feature type="chain" id="PRO_5043641913" description="Chitin-binding type-2 domain-containing protein" evidence="7">
    <location>
        <begin position="19"/>
        <end position="397"/>
    </location>
</feature>
<dbReference type="SUPFAM" id="SSF57625">
    <property type="entry name" value="Invertebrate chitin-binding proteins"/>
    <property type="match status" value="3"/>
</dbReference>
<dbReference type="PANTHER" id="PTHR23301:SF0">
    <property type="entry name" value="CHITIN-BINDING TYPE-2 DOMAIN-CONTAINING PROTEIN-RELATED"/>
    <property type="match status" value="1"/>
</dbReference>
<dbReference type="InterPro" id="IPR051940">
    <property type="entry name" value="Chitin_bind-dev_reg"/>
</dbReference>
<feature type="signal peptide" evidence="7">
    <location>
        <begin position="1"/>
        <end position="18"/>
    </location>
</feature>
<dbReference type="SMART" id="SM00494">
    <property type="entry name" value="ChtBD2"/>
    <property type="match status" value="3"/>
</dbReference>
<keyword evidence="1" id="KW-0147">Chitin-binding</keyword>
<evidence type="ECO:0000256" key="5">
    <source>
        <dbReference type="ARBA" id="ARBA00023180"/>
    </source>
</evidence>
<name>A0AAV7HW89_COTGL</name>
<comment type="caution">
    <text evidence="9">The sequence shown here is derived from an EMBL/GenBank/DDBJ whole genome shotgun (WGS) entry which is preliminary data.</text>
</comment>
<dbReference type="AlphaFoldDB" id="A0AAV7HW89"/>
<evidence type="ECO:0000256" key="1">
    <source>
        <dbReference type="ARBA" id="ARBA00022669"/>
    </source>
</evidence>
<dbReference type="EMBL" id="JAHXZJ010001864">
    <property type="protein sequence ID" value="KAH0549469.1"/>
    <property type="molecule type" value="Genomic_DNA"/>
</dbReference>
<reference evidence="9 10" key="1">
    <citation type="journal article" date="2021" name="J. Hered.">
        <title>A chromosome-level genome assembly of the parasitoid wasp, Cotesia glomerata (Hymenoptera: Braconidae).</title>
        <authorList>
            <person name="Pinto B.J."/>
            <person name="Weis J.J."/>
            <person name="Gamble T."/>
            <person name="Ode P.J."/>
            <person name="Paul R."/>
            <person name="Zaspel J.M."/>
        </authorList>
    </citation>
    <scope>NUCLEOTIDE SEQUENCE [LARGE SCALE GENOMIC DNA]</scope>
    <source>
        <strain evidence="9">CgM1</strain>
    </source>
</reference>
<keyword evidence="3" id="KW-0677">Repeat</keyword>
<keyword evidence="5" id="KW-0325">Glycoprotein</keyword>
<feature type="domain" description="Chitin-binding type-2" evidence="8">
    <location>
        <begin position="331"/>
        <end position="390"/>
    </location>
</feature>
<dbReference type="InterPro" id="IPR036508">
    <property type="entry name" value="Chitin-bd_dom_sf"/>
</dbReference>
<evidence type="ECO:0000313" key="10">
    <source>
        <dbReference type="Proteomes" id="UP000826195"/>
    </source>
</evidence>
<feature type="region of interest" description="Disordered" evidence="6">
    <location>
        <begin position="212"/>
        <end position="258"/>
    </location>
</feature>
<dbReference type="PROSITE" id="PS50940">
    <property type="entry name" value="CHIT_BIND_II"/>
    <property type="match status" value="1"/>
</dbReference>
<gene>
    <name evidence="9" type="ORF">KQX54_009514</name>
</gene>
<evidence type="ECO:0000256" key="4">
    <source>
        <dbReference type="ARBA" id="ARBA00023157"/>
    </source>
</evidence>
<dbReference type="GO" id="GO:0008061">
    <property type="term" value="F:chitin binding"/>
    <property type="evidence" value="ECO:0007669"/>
    <property type="project" value="UniProtKB-KW"/>
</dbReference>
<dbReference type="InterPro" id="IPR002557">
    <property type="entry name" value="Chitin-bd_dom"/>
</dbReference>
<evidence type="ECO:0000256" key="7">
    <source>
        <dbReference type="SAM" id="SignalP"/>
    </source>
</evidence>
<dbReference type="Gene3D" id="2.170.140.10">
    <property type="entry name" value="Chitin binding domain"/>
    <property type="match status" value="2"/>
</dbReference>
<protein>
    <recommendedName>
        <fullName evidence="8">Chitin-binding type-2 domain-containing protein</fullName>
    </recommendedName>
</protein>
<dbReference type="Proteomes" id="UP000826195">
    <property type="component" value="Unassembled WGS sequence"/>
</dbReference>
<dbReference type="PANTHER" id="PTHR23301">
    <property type="entry name" value="CHITIN BINDING PERITROPHIN-A"/>
    <property type="match status" value="1"/>
</dbReference>
<organism evidence="9 10">
    <name type="scientific">Cotesia glomerata</name>
    <name type="common">Lepidopteran parasitic wasp</name>
    <name type="synonym">Apanteles glomeratus</name>
    <dbReference type="NCBI Taxonomy" id="32391"/>
    <lineage>
        <taxon>Eukaryota</taxon>
        <taxon>Metazoa</taxon>
        <taxon>Ecdysozoa</taxon>
        <taxon>Arthropoda</taxon>
        <taxon>Hexapoda</taxon>
        <taxon>Insecta</taxon>
        <taxon>Pterygota</taxon>
        <taxon>Neoptera</taxon>
        <taxon>Endopterygota</taxon>
        <taxon>Hymenoptera</taxon>
        <taxon>Apocrita</taxon>
        <taxon>Ichneumonoidea</taxon>
        <taxon>Braconidae</taxon>
        <taxon>Microgastrinae</taxon>
        <taxon>Cotesia</taxon>
    </lineage>
</organism>
<dbReference type="GO" id="GO:0005576">
    <property type="term" value="C:extracellular region"/>
    <property type="evidence" value="ECO:0007669"/>
    <property type="project" value="InterPro"/>
</dbReference>
<feature type="compositionally biased region" description="Low complexity" evidence="6">
    <location>
        <begin position="212"/>
        <end position="226"/>
    </location>
</feature>
<keyword evidence="2 7" id="KW-0732">Signal</keyword>
<evidence type="ECO:0000259" key="8">
    <source>
        <dbReference type="PROSITE" id="PS50940"/>
    </source>
</evidence>
<evidence type="ECO:0000256" key="3">
    <source>
        <dbReference type="ARBA" id="ARBA00022737"/>
    </source>
</evidence>